<keyword evidence="2" id="KW-0812">Transmembrane</keyword>
<dbReference type="EMBL" id="JABWGN010000004">
    <property type="protein sequence ID" value="NUW32008.1"/>
    <property type="molecule type" value="Genomic_DNA"/>
</dbReference>
<protein>
    <submittedName>
        <fullName evidence="4">NACHT domain-containing protein</fullName>
    </submittedName>
</protein>
<dbReference type="SUPFAM" id="SSF52540">
    <property type="entry name" value="P-loop containing nucleoside triphosphate hydrolases"/>
    <property type="match status" value="1"/>
</dbReference>
<accession>A0A7Y6I5D4</accession>
<dbReference type="InterPro" id="IPR027417">
    <property type="entry name" value="P-loop_NTPase"/>
</dbReference>
<dbReference type="Pfam" id="PF05729">
    <property type="entry name" value="NACHT"/>
    <property type="match status" value="1"/>
</dbReference>
<name>A0A7Y6I5D4_9ACTN</name>
<feature type="region of interest" description="Disordered" evidence="1">
    <location>
        <begin position="708"/>
        <end position="727"/>
    </location>
</feature>
<sequence>MSGRGPGWRILVAALATVTVTVLVLKVWRAYTPDEKPNLADVVAVALTGATVIAAVVAWVRRANGTAARIDADVEAAAEVLAGLVERQWRTEARHRLLDDPTPIPVRWRLTADASLMSHPGLITAGRDPGFTGRSDDVAALALAFRGLTRRRLVITGGPGTGKTTLAVQLLLQLLATRRSDLAGAAGEIVPVPVLLPVSGWDVDVHPRLQDWLAVRLLRDHPALAAPQLGPGSAAALAEGGHVLPVLDGLDEIPEHAAARLIDALNASLGARDQLVLTSRTAEFATAVRQAGRPLTAAAVISPRALTPDAAADYLTACLPASPPPVWREILTALRARALPGLTQLAATPLGLWLIRTVAIAPGADPSSLTGPLGGDTAALRAHLLDRLIPALIAARPPGAGPGDPFRPRRRLDPGATRRYLTYLARAFPPATGRDLAWWRIAGTVPRLQATVSTLGLTAGLANGVVVGVQSTPAAGLVVGLVLGPVMLLLARGAAGSLAAETPGYADLRLRGRTRLLLRSIRGRFWDGLMTGLWIMIGGVFASVVTSGLDDFTDLLLGSAVISLLAGFALTLAFGLIAWGEQPTLTSTSTPRSSWRADRGLVLLRVLASGVSAGLVFGFLVGFTSGWSDGLLTGLFAGLVLGVGSGLTMGTHRAWLICAVAVAQEALARRLPWRIMDFLDDAHRLGLLRAVGPVYQFRHAALHDHLAADGPPSAEAGPAVPGSADEPAAALEVVRTADDAQEVAPPGGRRPKE</sequence>
<feature type="transmembrane region" description="Helical" evidence="2">
    <location>
        <begin position="525"/>
        <end position="549"/>
    </location>
</feature>
<reference evidence="4 5" key="1">
    <citation type="submission" date="2020-06" db="EMBL/GenBank/DDBJ databases">
        <title>Nonomuraea sp. SMC257, a novel actinomycete isolated from soil.</title>
        <authorList>
            <person name="Chanama M."/>
        </authorList>
    </citation>
    <scope>NUCLEOTIDE SEQUENCE [LARGE SCALE GENOMIC DNA]</scope>
    <source>
        <strain evidence="4 5">SMC257</strain>
    </source>
</reference>
<comment type="caution">
    <text evidence="4">The sequence shown here is derived from an EMBL/GenBank/DDBJ whole genome shotgun (WGS) entry which is preliminary data.</text>
</comment>
<gene>
    <name evidence="4" type="ORF">HTZ77_11285</name>
</gene>
<keyword evidence="2" id="KW-0472">Membrane</keyword>
<dbReference type="InterPro" id="IPR007111">
    <property type="entry name" value="NACHT_NTPase"/>
</dbReference>
<dbReference type="AlphaFoldDB" id="A0A7Y6I5D4"/>
<evidence type="ECO:0000259" key="3">
    <source>
        <dbReference type="PROSITE" id="PS50837"/>
    </source>
</evidence>
<feature type="transmembrane region" description="Helical" evidence="2">
    <location>
        <begin position="630"/>
        <end position="647"/>
    </location>
</feature>
<feature type="transmembrane region" description="Helical" evidence="2">
    <location>
        <begin position="600"/>
        <end position="624"/>
    </location>
</feature>
<evidence type="ECO:0000313" key="5">
    <source>
        <dbReference type="Proteomes" id="UP000586042"/>
    </source>
</evidence>
<evidence type="ECO:0000313" key="4">
    <source>
        <dbReference type="EMBL" id="NUW32008.1"/>
    </source>
</evidence>
<dbReference type="Gene3D" id="3.40.50.300">
    <property type="entry name" value="P-loop containing nucleotide triphosphate hydrolases"/>
    <property type="match status" value="1"/>
</dbReference>
<proteinExistence type="predicted"/>
<dbReference type="Proteomes" id="UP000586042">
    <property type="component" value="Unassembled WGS sequence"/>
</dbReference>
<keyword evidence="2" id="KW-1133">Transmembrane helix</keyword>
<feature type="transmembrane region" description="Helical" evidence="2">
    <location>
        <begin position="39"/>
        <end position="60"/>
    </location>
</feature>
<feature type="domain" description="NACHT" evidence="3">
    <location>
        <begin position="151"/>
        <end position="281"/>
    </location>
</feature>
<keyword evidence="5" id="KW-1185">Reference proteome</keyword>
<dbReference type="RefSeq" id="WP_175589456.1">
    <property type="nucleotide sequence ID" value="NZ_JABWGN010000004.1"/>
</dbReference>
<organism evidence="4 5">
    <name type="scientific">Nonomuraea montanisoli</name>
    <dbReference type="NCBI Taxonomy" id="2741721"/>
    <lineage>
        <taxon>Bacteria</taxon>
        <taxon>Bacillati</taxon>
        <taxon>Actinomycetota</taxon>
        <taxon>Actinomycetes</taxon>
        <taxon>Streptosporangiales</taxon>
        <taxon>Streptosporangiaceae</taxon>
        <taxon>Nonomuraea</taxon>
    </lineage>
</organism>
<feature type="transmembrane region" description="Helical" evidence="2">
    <location>
        <begin position="555"/>
        <end position="579"/>
    </location>
</feature>
<evidence type="ECO:0000256" key="2">
    <source>
        <dbReference type="SAM" id="Phobius"/>
    </source>
</evidence>
<evidence type="ECO:0000256" key="1">
    <source>
        <dbReference type="SAM" id="MobiDB-lite"/>
    </source>
</evidence>
<dbReference type="PROSITE" id="PS50837">
    <property type="entry name" value="NACHT"/>
    <property type="match status" value="1"/>
</dbReference>